<proteinExistence type="predicted"/>
<dbReference type="PANTHER" id="PTHR30348:SF4">
    <property type="entry name" value="DUF72 DOMAIN-CONTAINING PROTEIN"/>
    <property type="match status" value="1"/>
</dbReference>
<dbReference type="RefSeq" id="WP_379791286.1">
    <property type="nucleotide sequence ID" value="NZ_JBHSQB010000005.1"/>
</dbReference>
<accession>A0ABW1PMI7</accession>
<keyword evidence="2" id="KW-1185">Reference proteome</keyword>
<dbReference type="InterPro" id="IPR036520">
    <property type="entry name" value="UPF0759_sf"/>
</dbReference>
<sequence>MKNLKIHIGCSSFNTKDWSGIFYPKELPRSKWFDFYAENFKTYELNATFYKFPTVRTLNNWYKKTPEDFLFSVKAPKIITHLKKFEDCKTEIDSFYEIASEGLKEKLKCILFQLPPSFNYTEERMELILNQLDTKYQNVVEFRNETWWNPEVFETFKTTNITFCSPNYPKLPTEIIETNSIGYLRFHGNPKLFYSEYSSDELQEFWNQIKQKNFDEVYIYFNNTASSAGIINAVEMKKIIS</sequence>
<comment type="caution">
    <text evidence="1">The sequence shown here is derived from an EMBL/GenBank/DDBJ whole genome shotgun (WGS) entry which is preliminary data.</text>
</comment>
<evidence type="ECO:0000313" key="2">
    <source>
        <dbReference type="Proteomes" id="UP001596287"/>
    </source>
</evidence>
<dbReference type="PANTHER" id="PTHR30348">
    <property type="entry name" value="UNCHARACTERIZED PROTEIN YECE"/>
    <property type="match status" value="1"/>
</dbReference>
<dbReference type="Pfam" id="PF01904">
    <property type="entry name" value="DUF72"/>
    <property type="match status" value="1"/>
</dbReference>
<dbReference type="SUPFAM" id="SSF117396">
    <property type="entry name" value="TM1631-like"/>
    <property type="match status" value="1"/>
</dbReference>
<dbReference type="Proteomes" id="UP001596287">
    <property type="component" value="Unassembled WGS sequence"/>
</dbReference>
<dbReference type="Gene3D" id="3.20.20.410">
    <property type="entry name" value="Protein of unknown function UPF0759"/>
    <property type="match status" value="1"/>
</dbReference>
<dbReference type="InterPro" id="IPR002763">
    <property type="entry name" value="DUF72"/>
</dbReference>
<dbReference type="EMBL" id="JBHSQB010000005">
    <property type="protein sequence ID" value="MFC6096419.1"/>
    <property type="molecule type" value="Genomic_DNA"/>
</dbReference>
<evidence type="ECO:0000313" key="1">
    <source>
        <dbReference type="EMBL" id="MFC6096419.1"/>
    </source>
</evidence>
<protein>
    <submittedName>
        <fullName evidence="1">DUF72 domain-containing protein</fullName>
    </submittedName>
</protein>
<name>A0ABW1PMI7_9FLAO</name>
<reference evidence="2" key="1">
    <citation type="journal article" date="2019" name="Int. J. Syst. Evol. Microbiol.">
        <title>The Global Catalogue of Microorganisms (GCM) 10K type strain sequencing project: providing services to taxonomists for standard genome sequencing and annotation.</title>
        <authorList>
            <consortium name="The Broad Institute Genomics Platform"/>
            <consortium name="The Broad Institute Genome Sequencing Center for Infectious Disease"/>
            <person name="Wu L."/>
            <person name="Ma J."/>
        </authorList>
    </citation>
    <scope>NUCLEOTIDE SEQUENCE [LARGE SCALE GENOMIC DNA]</scope>
    <source>
        <strain evidence="2">CCUG 49679</strain>
    </source>
</reference>
<gene>
    <name evidence="1" type="ORF">ACFPVY_07145</name>
</gene>
<organism evidence="1 2">
    <name type="scientific">Flavobacterium qiangtangense</name>
    <dbReference type="NCBI Taxonomy" id="1442595"/>
    <lineage>
        <taxon>Bacteria</taxon>
        <taxon>Pseudomonadati</taxon>
        <taxon>Bacteroidota</taxon>
        <taxon>Flavobacteriia</taxon>
        <taxon>Flavobacteriales</taxon>
        <taxon>Flavobacteriaceae</taxon>
        <taxon>Flavobacterium</taxon>
    </lineage>
</organism>